<gene>
    <name evidence="6" type="ORF">HMPREF9968_1061</name>
</gene>
<dbReference type="InterPro" id="IPR026466">
    <property type="entry name" value="Fim_isopep_form_D2_dom"/>
</dbReference>
<proteinExistence type="predicted"/>
<accession>F5VWR4</accession>
<evidence type="ECO:0000256" key="1">
    <source>
        <dbReference type="SAM" id="MobiDB-lite"/>
    </source>
</evidence>
<dbReference type="Proteomes" id="UP000003695">
    <property type="component" value="Unassembled WGS sequence"/>
</dbReference>
<feature type="domain" description="Gram-positive pilin backbone subunit 2 Cna-B-like" evidence="5">
    <location>
        <begin position="214"/>
        <end position="318"/>
    </location>
</feature>
<dbReference type="Pfam" id="PF16555">
    <property type="entry name" value="GramPos_pilinD1"/>
    <property type="match status" value="1"/>
</dbReference>
<evidence type="ECO:0000313" key="7">
    <source>
        <dbReference type="Proteomes" id="UP000003695"/>
    </source>
</evidence>
<dbReference type="InterPro" id="IPR032364">
    <property type="entry name" value="GramPos_pilinD1_N"/>
</dbReference>
<feature type="domain" description="Gram-positive pilin subunit D1 N-terminal" evidence="4">
    <location>
        <begin position="89"/>
        <end position="178"/>
    </location>
</feature>
<feature type="signal peptide" evidence="3">
    <location>
        <begin position="1"/>
        <end position="29"/>
    </location>
</feature>
<dbReference type="Pfam" id="PF16569">
    <property type="entry name" value="GramPos_pilinBB"/>
    <property type="match status" value="1"/>
</dbReference>
<evidence type="ECO:0000259" key="4">
    <source>
        <dbReference type="Pfam" id="PF16555"/>
    </source>
</evidence>
<dbReference type="NCBIfam" id="TIGR04226">
    <property type="entry name" value="RrgB_K2N_iso_D2"/>
    <property type="match status" value="1"/>
</dbReference>
<dbReference type="SUPFAM" id="SSF49478">
    <property type="entry name" value="Cna protein B-type domain"/>
    <property type="match status" value="1"/>
</dbReference>
<keyword evidence="2" id="KW-1133">Transmembrane helix</keyword>
<keyword evidence="2" id="KW-0472">Membrane</keyword>
<dbReference type="Gene3D" id="2.60.40.740">
    <property type="match status" value="1"/>
</dbReference>
<feature type="region of interest" description="Disordered" evidence="1">
    <location>
        <begin position="316"/>
        <end position="335"/>
    </location>
</feature>
<evidence type="ECO:0000259" key="5">
    <source>
        <dbReference type="Pfam" id="PF16569"/>
    </source>
</evidence>
<dbReference type="NCBIfam" id="TIGR01167">
    <property type="entry name" value="LPXTG_anchor"/>
    <property type="match status" value="1"/>
</dbReference>
<dbReference type="AlphaFoldDB" id="F5VWR4"/>
<dbReference type="InterPro" id="IPR013783">
    <property type="entry name" value="Ig-like_fold"/>
</dbReference>
<sequence length="522" mass="55351">MKKLSYFLFTALAALAMIFSSLGTVTAFAATEQTYDIVLTKVKLSEDNLKNFPKGEGKDSYTGAKLDSRTYFGTEDTLPGVFFKVYQYSDSAADHIGAAAEGTVVEGKTDSNGQIRFTGLKEGKYIIVEDKTKSTIAGKEELANSKAVPLVVELPVYKAEGGTFTTGANALYVYPKNSVDEPKIDKVVNENDKHDTAQVGETKTFKITSTMPEGIADYKVLNFEDTFSKGLTYTGNLEVSVKSGGTTTKLTEGTHYSTTGTSPVNTKEATIKVDLKNYIASLKAGDVITITYNAVINEDAVMGAANPNNVKLTYGNNPNETKDKTPGENPELHTGGKRFVKKDKVSGDTLKDAIFELQGNDGTAIKWTAALIAANKAAIEAGQFSKTADTVTATSATVPPVAGETIYLLSDANGAFEIKGLAYGTVGQAANGTDSGSTDYQLVETKAPKDYSKLTAPVTFTVNAGSYQKDPTKISLGLADPDRVDNSKITIPQTGGIGSVAVIVAGLAIVGLGFIMKKRMAK</sequence>
<evidence type="ECO:0000313" key="6">
    <source>
        <dbReference type="EMBL" id="EGL85567.1"/>
    </source>
</evidence>
<organism evidence="6 7">
    <name type="scientific">Streptococcus oralis SK255</name>
    <dbReference type="NCBI Taxonomy" id="1005704"/>
    <lineage>
        <taxon>Bacteria</taxon>
        <taxon>Bacillati</taxon>
        <taxon>Bacillota</taxon>
        <taxon>Bacilli</taxon>
        <taxon>Lactobacillales</taxon>
        <taxon>Streptococcaceae</taxon>
        <taxon>Streptococcus</taxon>
    </lineage>
</organism>
<evidence type="ECO:0000256" key="2">
    <source>
        <dbReference type="SAM" id="Phobius"/>
    </source>
</evidence>
<comment type="caution">
    <text evidence="6">The sequence shown here is derived from an EMBL/GenBank/DDBJ whole genome shotgun (WGS) entry which is preliminary data.</text>
</comment>
<keyword evidence="2" id="KW-0812">Transmembrane</keyword>
<dbReference type="NCBIfam" id="NF033902">
    <property type="entry name" value="iso_D2_wall_anc"/>
    <property type="match status" value="1"/>
</dbReference>
<keyword evidence="3" id="KW-0732">Signal</keyword>
<feature type="chain" id="PRO_5003333697" evidence="3">
    <location>
        <begin position="30"/>
        <end position="522"/>
    </location>
</feature>
<dbReference type="InterPro" id="IPR048052">
    <property type="entry name" value="FM1-like"/>
</dbReference>
<protein>
    <submittedName>
        <fullName evidence="6">Cna protein B-type domain protein</fullName>
    </submittedName>
</protein>
<dbReference type="InterPro" id="IPR032334">
    <property type="entry name" value="GramPos_pilinBB"/>
</dbReference>
<evidence type="ECO:0000256" key="3">
    <source>
        <dbReference type="SAM" id="SignalP"/>
    </source>
</evidence>
<dbReference type="Gene3D" id="2.60.40.10">
    <property type="entry name" value="Immunoglobulins"/>
    <property type="match status" value="2"/>
</dbReference>
<feature type="transmembrane region" description="Helical" evidence="2">
    <location>
        <begin position="496"/>
        <end position="516"/>
    </location>
</feature>
<name>F5VWR4_STROR</name>
<dbReference type="EMBL" id="AFNM01000055">
    <property type="protein sequence ID" value="EGL85567.1"/>
    <property type="molecule type" value="Genomic_DNA"/>
</dbReference>
<dbReference type="eggNOG" id="COG4932">
    <property type="taxonomic scope" value="Bacteria"/>
</dbReference>
<reference evidence="6 7" key="1">
    <citation type="submission" date="2011-04" db="EMBL/GenBank/DDBJ databases">
        <authorList>
            <person name="Durkin A.S."/>
            <person name="Radune D."/>
            <person name="Hostetler J."/>
            <person name="Torralba M."/>
            <person name="Gillis M."/>
            <person name="Methe B."/>
            <person name="Sutton G."/>
            <person name="Nelson K.E."/>
        </authorList>
    </citation>
    <scope>NUCLEOTIDE SEQUENCE [LARGE SCALE GENOMIC DNA]</scope>
    <source>
        <strain evidence="6 7">SK255</strain>
    </source>
</reference>
<dbReference type="PATRIC" id="fig|1005704.3.peg.1654"/>